<evidence type="ECO:0000313" key="2">
    <source>
        <dbReference type="EMBL" id="KAF9495078.1"/>
    </source>
</evidence>
<evidence type="ECO:0000256" key="1">
    <source>
        <dbReference type="SAM" id="MobiDB-lite"/>
    </source>
</evidence>
<keyword evidence="3" id="KW-1185">Reference proteome</keyword>
<evidence type="ECO:0000313" key="3">
    <source>
        <dbReference type="Proteomes" id="UP000807025"/>
    </source>
</evidence>
<protein>
    <submittedName>
        <fullName evidence="2">Uncharacterized protein</fullName>
    </submittedName>
</protein>
<gene>
    <name evidence="2" type="ORF">BDN71DRAFT_1431207</name>
</gene>
<proteinExistence type="predicted"/>
<accession>A0A9P5ZVK4</accession>
<sequence length="1031" mass="115936">MARHLMALCVRPVLSAPSCGSHTQILTLPMPLNCCALEWAEASSLSGKELVMYERGDDDLRIAVGTIDNNVLAFTFDGRELHQVFARHMDHTTPIALHVIDNPAQDVWVIGVYNGGHLLKGKNGRDILASCNLGLVVGAAAFDTSHSLIAFDNSIKGYSLHALGDVMFGENGRIIVGGSENGVVYIFDRRTGLPLDLLWHSGNREGIALVGTIATHHDEQEGDNLICHQGLVKNTRQPTFVMMVLCCIDNNARYRPSGNHWCDVHLQREARRGDDKTGRYGWRVQSRPGASQLQATVCLSLRSVHSVTVSPAQRVVYMHHVTEVLQRRDGGVGDDVVWSHLMLMPWWSPASDFRICIQNGHVFTTVNTDHFPDFPPLEYLICPIDLSLGPEDTQQLSWVMNEYLQLICIPRDPMVYQGSLLEWLNYTSQSIPIIERWPGHFKLDDDLQKSWFELQKMFVNITTKLYSATPYPVIQEFYPMPDTFRYLREHTSFARGISEVLHKYSSPPGGALVDPTKVIFLNCILKFCQKPLGVTPYAAKPIPVWFYWGALPEELSAWRPPQTDVSMYCPTAQQLQQYLTPTSTLLPPPPPTIDLSCTPVPEQLTRQHHRETMQAFFKQEVQWAQKKETHKLDAEHSKRMDRVKAASKGLDPGKKGPWVFVWEKENGFDIQRHVGRREVSDIWSSYSESQRRYNSFRNEWDFCVDFDPAAIPDEEMDYEHDDDYDTSPTAPPPLFPAKLSNIPASSQLASSYEHLLEDPEYSVAEASESLAVPFKNILKSFLGFLSASPPVPLRAGTDLIQAKNVKGILGYSQVDITETVLQSLVPFVSALLAKPPYLHSSLDLHPQSISPIDLARLQPHVCHFSLGKDIGHRQFFRIGCITIEEKTNEDVNPPWHIVVEHAVIALFCSCFFPSSRENVDAYTVVHYFANHSIPFKTPVLCSVAYIGDVLAGPTEQATIWMRTAISDDEAYMDDALNEYELDLIVGNYKVSIECAANVNARSQSGGRPFVVAQALELEGHLPRYAYLDAER</sequence>
<dbReference type="OrthoDB" id="3237250at2759"/>
<dbReference type="EMBL" id="MU154565">
    <property type="protein sequence ID" value="KAF9495078.1"/>
    <property type="molecule type" value="Genomic_DNA"/>
</dbReference>
<dbReference type="AlphaFoldDB" id="A0A9P5ZVK4"/>
<dbReference type="SUPFAM" id="SSF50998">
    <property type="entry name" value="Quinoprotein alcohol dehydrogenase-like"/>
    <property type="match status" value="1"/>
</dbReference>
<name>A0A9P5ZVK4_PLEER</name>
<comment type="caution">
    <text evidence="2">The sequence shown here is derived from an EMBL/GenBank/DDBJ whole genome shotgun (WGS) entry which is preliminary data.</text>
</comment>
<dbReference type="Proteomes" id="UP000807025">
    <property type="component" value="Unassembled WGS sequence"/>
</dbReference>
<organism evidence="2 3">
    <name type="scientific">Pleurotus eryngii</name>
    <name type="common">Boletus of the steppes</name>
    <dbReference type="NCBI Taxonomy" id="5323"/>
    <lineage>
        <taxon>Eukaryota</taxon>
        <taxon>Fungi</taxon>
        <taxon>Dikarya</taxon>
        <taxon>Basidiomycota</taxon>
        <taxon>Agaricomycotina</taxon>
        <taxon>Agaricomycetes</taxon>
        <taxon>Agaricomycetidae</taxon>
        <taxon>Agaricales</taxon>
        <taxon>Pleurotineae</taxon>
        <taxon>Pleurotaceae</taxon>
        <taxon>Pleurotus</taxon>
    </lineage>
</organism>
<feature type="region of interest" description="Disordered" evidence="1">
    <location>
        <begin position="630"/>
        <end position="649"/>
    </location>
</feature>
<feature type="compositionally biased region" description="Basic and acidic residues" evidence="1">
    <location>
        <begin position="630"/>
        <end position="644"/>
    </location>
</feature>
<dbReference type="InterPro" id="IPR011047">
    <property type="entry name" value="Quinoprotein_ADH-like_sf"/>
</dbReference>
<reference evidence="2" key="1">
    <citation type="submission" date="2020-11" db="EMBL/GenBank/DDBJ databases">
        <authorList>
            <consortium name="DOE Joint Genome Institute"/>
            <person name="Ahrendt S."/>
            <person name="Riley R."/>
            <person name="Andreopoulos W."/>
            <person name="Labutti K."/>
            <person name="Pangilinan J."/>
            <person name="Ruiz-Duenas F.J."/>
            <person name="Barrasa J.M."/>
            <person name="Sanchez-Garcia M."/>
            <person name="Camarero S."/>
            <person name="Miyauchi S."/>
            <person name="Serrano A."/>
            <person name="Linde D."/>
            <person name="Babiker R."/>
            <person name="Drula E."/>
            <person name="Ayuso-Fernandez I."/>
            <person name="Pacheco R."/>
            <person name="Padilla G."/>
            <person name="Ferreira P."/>
            <person name="Barriuso J."/>
            <person name="Kellner H."/>
            <person name="Castanera R."/>
            <person name="Alfaro M."/>
            <person name="Ramirez L."/>
            <person name="Pisabarro A.G."/>
            <person name="Kuo A."/>
            <person name="Tritt A."/>
            <person name="Lipzen A."/>
            <person name="He G."/>
            <person name="Yan M."/>
            <person name="Ng V."/>
            <person name="Cullen D."/>
            <person name="Martin F."/>
            <person name="Rosso M.-N."/>
            <person name="Henrissat B."/>
            <person name="Hibbett D."/>
            <person name="Martinez A.T."/>
            <person name="Grigoriev I.V."/>
        </authorList>
    </citation>
    <scope>NUCLEOTIDE SEQUENCE</scope>
    <source>
        <strain evidence="2">ATCC 90797</strain>
    </source>
</reference>